<evidence type="ECO:0000313" key="2">
    <source>
        <dbReference type="Proteomes" id="UP000305848"/>
    </source>
</evidence>
<protein>
    <submittedName>
        <fullName evidence="1">Uncharacterized protein</fullName>
    </submittedName>
</protein>
<dbReference type="AlphaFoldDB" id="A0A4U3L6N9"/>
<keyword evidence="2" id="KW-1185">Reference proteome</keyword>
<dbReference type="Proteomes" id="UP000305848">
    <property type="component" value="Unassembled WGS sequence"/>
</dbReference>
<sequence length="203" mass="23087">MRFIALMIALTCFAASSSNQSEKLLNVGNTKHKDTLSMDSCFAKLCIDKISSETNGFRRFWDTAQKMGYTFADDTTVPFVKVIFQPKSVKFYTDTLRISNCKIFDSINVHEIEIRSPTHAGKYRYSNLNVEEWEFKDSIAALQFANAMGNYLNKGYGVKSPTSVLLLNHLVYIFQTAAYTFIDEMERMEKVLSAKPNILGTSY</sequence>
<gene>
    <name evidence="1" type="ORF">FC093_04225</name>
</gene>
<organism evidence="1 2">
    <name type="scientific">Ilyomonas limi</name>
    <dbReference type="NCBI Taxonomy" id="2575867"/>
    <lineage>
        <taxon>Bacteria</taxon>
        <taxon>Pseudomonadati</taxon>
        <taxon>Bacteroidota</taxon>
        <taxon>Chitinophagia</taxon>
        <taxon>Chitinophagales</taxon>
        <taxon>Chitinophagaceae</taxon>
        <taxon>Ilyomonas</taxon>
    </lineage>
</organism>
<comment type="caution">
    <text evidence="1">The sequence shown here is derived from an EMBL/GenBank/DDBJ whole genome shotgun (WGS) entry which is preliminary data.</text>
</comment>
<name>A0A4U3L6N9_9BACT</name>
<evidence type="ECO:0000313" key="1">
    <source>
        <dbReference type="EMBL" id="TKK70908.1"/>
    </source>
</evidence>
<accession>A0A4U3L6N9</accession>
<proteinExistence type="predicted"/>
<dbReference type="RefSeq" id="WP_137260507.1">
    <property type="nucleotide sequence ID" value="NZ_SZQL01000002.1"/>
</dbReference>
<reference evidence="1 2" key="1">
    <citation type="submission" date="2019-05" db="EMBL/GenBank/DDBJ databases">
        <title>Panacibacter sp. strain 17mud1-8 Genome sequencing and assembly.</title>
        <authorList>
            <person name="Chhetri G."/>
        </authorList>
    </citation>
    <scope>NUCLEOTIDE SEQUENCE [LARGE SCALE GENOMIC DNA]</scope>
    <source>
        <strain evidence="1 2">17mud1-8</strain>
    </source>
</reference>
<dbReference type="EMBL" id="SZQL01000002">
    <property type="protein sequence ID" value="TKK70908.1"/>
    <property type="molecule type" value="Genomic_DNA"/>
</dbReference>